<evidence type="ECO:0000313" key="2">
    <source>
        <dbReference type="EMBL" id="KAK5781883.1"/>
    </source>
</evidence>
<comment type="caution">
    <text evidence="2">The sequence shown here is derived from an EMBL/GenBank/DDBJ whole genome shotgun (WGS) entry which is preliminary data.</text>
</comment>
<feature type="compositionally biased region" description="Low complexity" evidence="1">
    <location>
        <begin position="52"/>
        <end position="63"/>
    </location>
</feature>
<dbReference type="EMBL" id="JAWIZZ010000024">
    <property type="protein sequence ID" value="KAK5781883.1"/>
    <property type="molecule type" value="Genomic_DNA"/>
</dbReference>
<accession>A0AAN7WJ76</accession>
<reference evidence="3" key="1">
    <citation type="submission" date="2023-07" db="EMBL/GenBank/DDBJ databases">
        <title>A draft genome of Kazachstania heterogenica Y-27499.</title>
        <authorList>
            <person name="Donic C."/>
            <person name="Kralova J.S."/>
            <person name="Fidel L."/>
            <person name="Ben-Dor S."/>
            <person name="Jung S."/>
        </authorList>
    </citation>
    <scope>NUCLEOTIDE SEQUENCE [LARGE SCALE GENOMIC DNA]</scope>
    <source>
        <strain evidence="3">Y27499</strain>
    </source>
</reference>
<sequence>MVEKRSNTMQKLKAIFSKIEFKKKLRHERITRYDLMVLNAKVEQLEVEKTTSQRLSQSSSKSTSEVKIK</sequence>
<protein>
    <submittedName>
        <fullName evidence="2">Uncharacterized protein</fullName>
    </submittedName>
</protein>
<organism evidence="2 3">
    <name type="scientific">Arxiozyma heterogenica</name>
    <dbReference type="NCBI Taxonomy" id="278026"/>
    <lineage>
        <taxon>Eukaryota</taxon>
        <taxon>Fungi</taxon>
        <taxon>Dikarya</taxon>
        <taxon>Ascomycota</taxon>
        <taxon>Saccharomycotina</taxon>
        <taxon>Saccharomycetes</taxon>
        <taxon>Saccharomycetales</taxon>
        <taxon>Saccharomycetaceae</taxon>
        <taxon>Arxiozyma</taxon>
    </lineage>
</organism>
<keyword evidence="3" id="KW-1185">Reference proteome</keyword>
<evidence type="ECO:0000313" key="3">
    <source>
        <dbReference type="Proteomes" id="UP001306508"/>
    </source>
</evidence>
<dbReference type="Proteomes" id="UP001306508">
    <property type="component" value="Unassembled WGS sequence"/>
</dbReference>
<dbReference type="AlphaFoldDB" id="A0AAN7WJ76"/>
<proteinExistence type="predicted"/>
<gene>
    <name evidence="2" type="ORF">RI543_000657</name>
</gene>
<evidence type="ECO:0000256" key="1">
    <source>
        <dbReference type="SAM" id="MobiDB-lite"/>
    </source>
</evidence>
<name>A0AAN7WJ76_9SACH</name>
<feature type="region of interest" description="Disordered" evidence="1">
    <location>
        <begin position="49"/>
        <end position="69"/>
    </location>
</feature>